<evidence type="ECO:0000256" key="1">
    <source>
        <dbReference type="ARBA" id="ARBA00000085"/>
    </source>
</evidence>
<feature type="domain" description="Histidine kinase" evidence="14">
    <location>
        <begin position="429"/>
        <end position="670"/>
    </location>
</feature>
<dbReference type="Proteomes" id="UP000070080">
    <property type="component" value="Unassembled WGS sequence"/>
</dbReference>
<dbReference type="PROSITE" id="PS50109">
    <property type="entry name" value="HIS_KIN"/>
    <property type="match status" value="1"/>
</dbReference>
<gene>
    <name evidence="17" type="ORF">HMPREF1872_00661</name>
</gene>
<dbReference type="CDD" id="cd00082">
    <property type="entry name" value="HisKA"/>
    <property type="match status" value="1"/>
</dbReference>
<evidence type="ECO:0000256" key="4">
    <source>
        <dbReference type="ARBA" id="ARBA00022553"/>
    </source>
</evidence>
<keyword evidence="12 13" id="KW-0472">Membrane</keyword>
<evidence type="ECO:0000259" key="14">
    <source>
        <dbReference type="PROSITE" id="PS50109"/>
    </source>
</evidence>
<dbReference type="EC" id="2.7.13.3" evidence="3"/>
<comment type="subcellular location">
    <subcellularLocation>
        <location evidence="2">Membrane</location>
        <topology evidence="2">Multi-pass membrane protein</topology>
    </subcellularLocation>
</comment>
<evidence type="ECO:0000256" key="2">
    <source>
        <dbReference type="ARBA" id="ARBA00004141"/>
    </source>
</evidence>
<dbReference type="GO" id="GO:0000155">
    <property type="term" value="F:phosphorelay sensor kinase activity"/>
    <property type="evidence" value="ECO:0007669"/>
    <property type="project" value="InterPro"/>
</dbReference>
<dbReference type="Pfam" id="PF00512">
    <property type="entry name" value="HisKA"/>
    <property type="match status" value="1"/>
</dbReference>
<dbReference type="Gene3D" id="3.30.565.10">
    <property type="entry name" value="Histidine kinase-like ATPase, C-terminal domain"/>
    <property type="match status" value="1"/>
</dbReference>
<keyword evidence="7" id="KW-0547">Nucleotide-binding</keyword>
<dbReference type="InterPro" id="IPR000014">
    <property type="entry name" value="PAS"/>
</dbReference>
<dbReference type="InterPro" id="IPR036097">
    <property type="entry name" value="HisK_dim/P_sf"/>
</dbReference>
<feature type="transmembrane region" description="Helical" evidence="13">
    <location>
        <begin position="221"/>
        <end position="246"/>
    </location>
</feature>
<evidence type="ECO:0000256" key="12">
    <source>
        <dbReference type="ARBA" id="ARBA00023136"/>
    </source>
</evidence>
<sequence length="675" mass="76722">MKKLTILQQVIVLILTCLLLFSLLIFGFFSYVTQNLFQKNQLSELQVTVHDIVKTVKSMFGPGTETIHGQEIYLHLLPNAISSDIFIVYFDPLREVPAKGQKVGQALSAHVDYNDTITYCLRDQHGFSEKDLSEIVKQIKQTIPELLQQSYYNFNLTLPKTNNLLNKQHKSTQTELQEQKQGNEFMVISSAFTVNETVNSKGLKGAVYLVKSKKLLRSNEVVLNLFLLIAVSLTLLIMIVPVVLIVSRLIKPLMKTRDVALALGNGDFSQRADENAPAEIGDLARSMNQLASNLDMTLSSLRFEKNRLQQVLNNLAEGVLAYDLSGHITHQNPAMQDMFRAYLVENDLWPEDGNAVAWPQALGLVNEFQQITLRGGSLTLKRQYGKMVVEIALDALNNELGNIVGSLASFRDITEQEEREQTQKDYVANVSHELRTPLTAIRGLIEPLSDGLVEEETERHRYYKIILDETLRLSRLINEILKLSRMQANRETIELDYFQISDLFLSLKNKFSILATEKNITFNVPDFSKPYMFQEQEIRRFRRFNLSDFIEEDLLICSSFDYLEQLLVILIDNAFKHTQSGGTVQLILSRNIHKHLVISVLDNGEGIAADQQKHVFERFYKIDSSREQTKGNGLGLSIAKQIVESLGGHIYLVSQLHVGSCFSFTVREREESAKK</sequence>
<dbReference type="InterPro" id="IPR003594">
    <property type="entry name" value="HATPase_dom"/>
</dbReference>
<keyword evidence="9" id="KW-0067">ATP-binding</keyword>
<dbReference type="SMART" id="SM00304">
    <property type="entry name" value="HAMP"/>
    <property type="match status" value="1"/>
</dbReference>
<dbReference type="Gene3D" id="6.10.340.10">
    <property type="match status" value="1"/>
</dbReference>
<keyword evidence="10 13" id="KW-1133">Transmembrane helix</keyword>
<feature type="transmembrane region" description="Helical" evidence="13">
    <location>
        <begin position="6"/>
        <end position="32"/>
    </location>
</feature>
<dbReference type="InterPro" id="IPR035965">
    <property type="entry name" value="PAS-like_dom_sf"/>
</dbReference>
<reference evidence="18" key="1">
    <citation type="submission" date="2016-01" db="EMBL/GenBank/DDBJ databases">
        <authorList>
            <person name="Mitreva M."/>
            <person name="Pepin K.H."/>
            <person name="Mihindukulasuriya K.A."/>
            <person name="Fulton R."/>
            <person name="Fronick C."/>
            <person name="O'Laughlin M."/>
            <person name="Miner T."/>
            <person name="Herter B."/>
            <person name="Rosa B.A."/>
            <person name="Cordes M."/>
            <person name="Tomlinson C."/>
            <person name="Wollam A."/>
            <person name="Palsikar V.B."/>
            <person name="Mardis E.R."/>
            <person name="Wilson R.K."/>
        </authorList>
    </citation>
    <scope>NUCLEOTIDE SEQUENCE [LARGE SCALE GENOMIC DNA]</scope>
    <source>
        <strain evidence="18">KA00274</strain>
    </source>
</reference>
<evidence type="ECO:0000313" key="17">
    <source>
        <dbReference type="EMBL" id="KXB41571.1"/>
    </source>
</evidence>
<dbReference type="Gene3D" id="3.30.450.20">
    <property type="entry name" value="PAS domain"/>
    <property type="match status" value="1"/>
</dbReference>
<dbReference type="InterPro" id="IPR005467">
    <property type="entry name" value="His_kinase_dom"/>
</dbReference>
<evidence type="ECO:0000256" key="7">
    <source>
        <dbReference type="ARBA" id="ARBA00022741"/>
    </source>
</evidence>
<evidence type="ECO:0000256" key="10">
    <source>
        <dbReference type="ARBA" id="ARBA00022989"/>
    </source>
</evidence>
<organism evidence="17 18">
    <name type="scientific">Amygdalobacter nucleatus</name>
    <dbReference type="NCBI Taxonomy" id="3029274"/>
    <lineage>
        <taxon>Bacteria</taxon>
        <taxon>Bacillati</taxon>
        <taxon>Bacillota</taxon>
        <taxon>Clostridia</taxon>
        <taxon>Eubacteriales</taxon>
        <taxon>Oscillospiraceae</taxon>
        <taxon>Amygdalobacter</taxon>
    </lineage>
</organism>
<evidence type="ECO:0000256" key="11">
    <source>
        <dbReference type="ARBA" id="ARBA00023012"/>
    </source>
</evidence>
<dbReference type="OrthoDB" id="112712at2"/>
<dbReference type="SUPFAM" id="SSF55785">
    <property type="entry name" value="PYP-like sensor domain (PAS domain)"/>
    <property type="match status" value="1"/>
</dbReference>
<dbReference type="EMBL" id="LSCV01000012">
    <property type="protein sequence ID" value="KXB41571.1"/>
    <property type="molecule type" value="Genomic_DNA"/>
</dbReference>
<proteinExistence type="predicted"/>
<evidence type="ECO:0000256" key="8">
    <source>
        <dbReference type="ARBA" id="ARBA00022777"/>
    </source>
</evidence>
<dbReference type="PROSITE" id="PS50885">
    <property type="entry name" value="HAMP"/>
    <property type="match status" value="1"/>
</dbReference>
<comment type="catalytic activity">
    <reaction evidence="1">
        <text>ATP + protein L-histidine = ADP + protein N-phospho-L-histidine.</text>
        <dbReference type="EC" id="2.7.13.3"/>
    </reaction>
</comment>
<keyword evidence="18" id="KW-1185">Reference proteome</keyword>
<dbReference type="CDD" id="cd06225">
    <property type="entry name" value="HAMP"/>
    <property type="match status" value="1"/>
</dbReference>
<dbReference type="AlphaFoldDB" id="A0A133YEF6"/>
<name>A0A133YEF6_9FIRM</name>
<evidence type="ECO:0000259" key="15">
    <source>
        <dbReference type="PROSITE" id="PS50112"/>
    </source>
</evidence>
<dbReference type="InterPro" id="IPR003660">
    <property type="entry name" value="HAMP_dom"/>
</dbReference>
<keyword evidence="8 17" id="KW-0418">Kinase</keyword>
<protein>
    <recommendedName>
        <fullName evidence="3">histidine kinase</fullName>
        <ecNumber evidence="3">2.7.13.3</ecNumber>
    </recommendedName>
</protein>
<evidence type="ECO:0000256" key="3">
    <source>
        <dbReference type="ARBA" id="ARBA00012438"/>
    </source>
</evidence>
<accession>A0A133YEF6</accession>
<dbReference type="GO" id="GO:0007234">
    <property type="term" value="P:osmosensory signaling via phosphorelay pathway"/>
    <property type="evidence" value="ECO:0007669"/>
    <property type="project" value="TreeGrafter"/>
</dbReference>
<feature type="domain" description="HAMP" evidence="16">
    <location>
        <begin position="247"/>
        <end position="299"/>
    </location>
</feature>
<evidence type="ECO:0000313" key="18">
    <source>
        <dbReference type="Proteomes" id="UP000070080"/>
    </source>
</evidence>
<dbReference type="GO" id="GO:0016020">
    <property type="term" value="C:membrane"/>
    <property type="evidence" value="ECO:0007669"/>
    <property type="project" value="UniProtKB-SubCell"/>
</dbReference>
<dbReference type="Pfam" id="PF02518">
    <property type="entry name" value="HATPase_c"/>
    <property type="match status" value="1"/>
</dbReference>
<keyword evidence="6 13" id="KW-0812">Transmembrane</keyword>
<dbReference type="PATRIC" id="fig|1497955.3.peg.637"/>
<feature type="domain" description="PAS" evidence="15">
    <location>
        <begin position="304"/>
        <end position="339"/>
    </location>
</feature>
<dbReference type="InterPro" id="IPR003661">
    <property type="entry name" value="HisK_dim/P_dom"/>
</dbReference>
<keyword evidence="4" id="KW-0597">Phosphoprotein</keyword>
<evidence type="ECO:0000256" key="6">
    <source>
        <dbReference type="ARBA" id="ARBA00022692"/>
    </source>
</evidence>
<dbReference type="PROSITE" id="PS50112">
    <property type="entry name" value="PAS"/>
    <property type="match status" value="1"/>
</dbReference>
<dbReference type="Gene3D" id="1.10.287.130">
    <property type="match status" value="1"/>
</dbReference>
<dbReference type="GO" id="GO:0030295">
    <property type="term" value="F:protein kinase activator activity"/>
    <property type="evidence" value="ECO:0007669"/>
    <property type="project" value="TreeGrafter"/>
</dbReference>
<evidence type="ECO:0000259" key="16">
    <source>
        <dbReference type="PROSITE" id="PS50885"/>
    </source>
</evidence>
<keyword evidence="5" id="KW-0808">Transferase</keyword>
<dbReference type="STRING" id="1497955.HMPREF1872_00661"/>
<dbReference type="SUPFAM" id="SSF55874">
    <property type="entry name" value="ATPase domain of HSP90 chaperone/DNA topoisomerase II/histidine kinase"/>
    <property type="match status" value="1"/>
</dbReference>
<dbReference type="SMART" id="SM00388">
    <property type="entry name" value="HisKA"/>
    <property type="match status" value="1"/>
</dbReference>
<evidence type="ECO:0000256" key="5">
    <source>
        <dbReference type="ARBA" id="ARBA00022679"/>
    </source>
</evidence>
<dbReference type="Pfam" id="PF13188">
    <property type="entry name" value="PAS_8"/>
    <property type="match status" value="1"/>
</dbReference>
<dbReference type="RefSeq" id="WP_082714305.1">
    <property type="nucleotide sequence ID" value="NZ_JARFNM010000001.1"/>
</dbReference>
<keyword evidence="11" id="KW-0902">Two-component regulatory system</keyword>
<dbReference type="GO" id="GO:0000156">
    <property type="term" value="F:phosphorelay response regulator activity"/>
    <property type="evidence" value="ECO:0007669"/>
    <property type="project" value="TreeGrafter"/>
</dbReference>
<dbReference type="PANTHER" id="PTHR42878">
    <property type="entry name" value="TWO-COMPONENT HISTIDINE KINASE"/>
    <property type="match status" value="1"/>
</dbReference>
<evidence type="ECO:0000256" key="13">
    <source>
        <dbReference type="SAM" id="Phobius"/>
    </source>
</evidence>
<dbReference type="Pfam" id="PF00672">
    <property type="entry name" value="HAMP"/>
    <property type="match status" value="1"/>
</dbReference>
<comment type="caution">
    <text evidence="17">The sequence shown here is derived from an EMBL/GenBank/DDBJ whole genome shotgun (WGS) entry which is preliminary data.</text>
</comment>
<dbReference type="PANTHER" id="PTHR42878:SF7">
    <property type="entry name" value="SENSOR HISTIDINE KINASE GLRK"/>
    <property type="match status" value="1"/>
</dbReference>
<dbReference type="FunFam" id="1.10.287.130:FF:000001">
    <property type="entry name" value="Two-component sensor histidine kinase"/>
    <property type="match status" value="1"/>
</dbReference>
<dbReference type="SUPFAM" id="SSF47384">
    <property type="entry name" value="Homodimeric domain of signal transducing histidine kinase"/>
    <property type="match status" value="1"/>
</dbReference>
<dbReference type="SUPFAM" id="SSF158472">
    <property type="entry name" value="HAMP domain-like"/>
    <property type="match status" value="1"/>
</dbReference>
<evidence type="ECO:0000256" key="9">
    <source>
        <dbReference type="ARBA" id="ARBA00022840"/>
    </source>
</evidence>
<dbReference type="SMART" id="SM00387">
    <property type="entry name" value="HATPase_c"/>
    <property type="match status" value="1"/>
</dbReference>
<dbReference type="CDD" id="cd00075">
    <property type="entry name" value="HATPase"/>
    <property type="match status" value="1"/>
</dbReference>
<dbReference type="GO" id="GO:0005524">
    <property type="term" value="F:ATP binding"/>
    <property type="evidence" value="ECO:0007669"/>
    <property type="project" value="UniProtKB-KW"/>
</dbReference>
<dbReference type="InterPro" id="IPR004358">
    <property type="entry name" value="Sig_transdc_His_kin-like_C"/>
</dbReference>
<dbReference type="PRINTS" id="PR00344">
    <property type="entry name" value="BCTRLSENSOR"/>
</dbReference>
<dbReference type="InterPro" id="IPR036890">
    <property type="entry name" value="HATPase_C_sf"/>
</dbReference>
<dbReference type="InterPro" id="IPR050351">
    <property type="entry name" value="BphY/WalK/GraS-like"/>
</dbReference>